<feature type="transmembrane region" description="Helical" evidence="2">
    <location>
        <begin position="130"/>
        <end position="148"/>
    </location>
</feature>
<accession>A0A1I7ARW1</accession>
<feature type="region of interest" description="Disordered" evidence="1">
    <location>
        <begin position="1"/>
        <end position="24"/>
    </location>
</feature>
<evidence type="ECO:0000313" key="3">
    <source>
        <dbReference type="EMBL" id="SFT77660.1"/>
    </source>
</evidence>
<sequence length="172" mass="18541">MNIAATQDEKQKLNLKMPDGEGKPVPVALTDADLDRLRTHLGQGMGGFARQGDIVELHKRIGEKFESLPLALRSSGETQTAEIRAEFENLQSTLNSLEGALRIELAPMLEKSMIASLQAAQTKPRSSWKGIVLVLATLCVGAVIGAVFQDAVLSVVAQGQDFVSQARAYLNL</sequence>
<keyword evidence="4" id="KW-1185">Reference proteome</keyword>
<evidence type="ECO:0000313" key="4">
    <source>
        <dbReference type="Proteomes" id="UP000182466"/>
    </source>
</evidence>
<keyword evidence="2" id="KW-1133">Transmembrane helix</keyword>
<proteinExistence type="predicted"/>
<feature type="compositionally biased region" description="Basic and acidic residues" evidence="1">
    <location>
        <begin position="7"/>
        <end position="22"/>
    </location>
</feature>
<dbReference type="RefSeq" id="WP_027260875.1">
    <property type="nucleotide sequence ID" value="NZ_FPAW01000007.1"/>
</dbReference>
<dbReference type="EMBL" id="FPAW01000007">
    <property type="protein sequence ID" value="SFT77660.1"/>
    <property type="molecule type" value="Genomic_DNA"/>
</dbReference>
<dbReference type="Proteomes" id="UP000182466">
    <property type="component" value="Unassembled WGS sequence"/>
</dbReference>
<organism evidence="3 4">
    <name type="scientific">Sedimentitalea nanhaiensis</name>
    <dbReference type="NCBI Taxonomy" id="999627"/>
    <lineage>
        <taxon>Bacteria</taxon>
        <taxon>Pseudomonadati</taxon>
        <taxon>Pseudomonadota</taxon>
        <taxon>Alphaproteobacteria</taxon>
        <taxon>Rhodobacterales</taxon>
        <taxon>Paracoccaceae</taxon>
        <taxon>Sedimentitalea</taxon>
    </lineage>
</organism>
<evidence type="ECO:0000256" key="2">
    <source>
        <dbReference type="SAM" id="Phobius"/>
    </source>
</evidence>
<gene>
    <name evidence="3" type="ORF">SAMN05216236_107146</name>
</gene>
<keyword evidence="2" id="KW-0812">Transmembrane</keyword>
<keyword evidence="2" id="KW-0472">Membrane</keyword>
<dbReference type="AlphaFoldDB" id="A0A1I7ARW1"/>
<name>A0A1I7ARW1_9RHOB</name>
<protein>
    <submittedName>
        <fullName evidence="3">Uncharacterized protein</fullName>
    </submittedName>
</protein>
<dbReference type="OrthoDB" id="7667887at2"/>
<evidence type="ECO:0000256" key="1">
    <source>
        <dbReference type="SAM" id="MobiDB-lite"/>
    </source>
</evidence>
<reference evidence="3 4" key="1">
    <citation type="submission" date="2016-10" db="EMBL/GenBank/DDBJ databases">
        <authorList>
            <person name="de Groot N.N."/>
        </authorList>
    </citation>
    <scope>NUCLEOTIDE SEQUENCE [LARGE SCALE GENOMIC DNA]</scope>
    <source>
        <strain evidence="3 4">CGMCC 1.10959</strain>
    </source>
</reference>
<dbReference type="STRING" id="999627.SAMN05216236_107146"/>